<keyword evidence="1" id="KW-0697">Rotamase</keyword>
<organism evidence="4 5">
    <name type="scientific">Candidatus Scatomorpha intestinigallinarum</name>
    <dbReference type="NCBI Taxonomy" id="2840923"/>
    <lineage>
        <taxon>Bacteria</taxon>
        <taxon>Bacillati</taxon>
        <taxon>Bacillota</taxon>
        <taxon>Clostridia</taxon>
        <taxon>Eubacteriales</taxon>
        <taxon>Candidatus Scatomorpha</taxon>
    </lineage>
</organism>
<feature type="signal peptide" evidence="2">
    <location>
        <begin position="1"/>
        <end position="24"/>
    </location>
</feature>
<protein>
    <submittedName>
        <fullName evidence="4">Peptidylprolyl isomerase</fullName>
    </submittedName>
</protein>
<keyword evidence="1 4" id="KW-0413">Isomerase</keyword>
<dbReference type="PANTHER" id="PTHR47245">
    <property type="entry name" value="PEPTIDYLPROLYL ISOMERASE"/>
    <property type="match status" value="1"/>
</dbReference>
<dbReference type="GO" id="GO:0003755">
    <property type="term" value="F:peptidyl-prolyl cis-trans isomerase activity"/>
    <property type="evidence" value="ECO:0007669"/>
    <property type="project" value="UniProtKB-KW"/>
</dbReference>
<reference evidence="4" key="2">
    <citation type="journal article" date="2021" name="PeerJ">
        <title>Extensive microbial diversity within the chicken gut microbiome revealed by metagenomics and culture.</title>
        <authorList>
            <person name="Gilroy R."/>
            <person name="Ravi A."/>
            <person name="Getino M."/>
            <person name="Pursley I."/>
            <person name="Horton D.L."/>
            <person name="Alikhan N.F."/>
            <person name="Baker D."/>
            <person name="Gharbi K."/>
            <person name="Hall N."/>
            <person name="Watson M."/>
            <person name="Adriaenssens E.M."/>
            <person name="Foster-Nyarko E."/>
            <person name="Jarju S."/>
            <person name="Secka A."/>
            <person name="Antonio M."/>
            <person name="Oren A."/>
            <person name="Chaudhuri R.R."/>
            <person name="La Ragione R."/>
            <person name="Hildebrand F."/>
            <person name="Pallen M.J."/>
        </authorList>
    </citation>
    <scope>NUCLEOTIDE SEQUENCE</scope>
    <source>
        <strain evidence="4">ChiGjej3B3-7149</strain>
    </source>
</reference>
<evidence type="ECO:0000256" key="1">
    <source>
        <dbReference type="PROSITE-ProRule" id="PRU00278"/>
    </source>
</evidence>
<dbReference type="InterPro" id="IPR050245">
    <property type="entry name" value="PrsA_foldase"/>
</dbReference>
<proteinExistence type="predicted"/>
<dbReference type="SUPFAM" id="SSF54534">
    <property type="entry name" value="FKBP-like"/>
    <property type="match status" value="1"/>
</dbReference>
<dbReference type="InterPro" id="IPR000297">
    <property type="entry name" value="PPIase_PpiC"/>
</dbReference>
<evidence type="ECO:0000313" key="4">
    <source>
        <dbReference type="EMBL" id="HIR54766.1"/>
    </source>
</evidence>
<evidence type="ECO:0000313" key="5">
    <source>
        <dbReference type="Proteomes" id="UP000824238"/>
    </source>
</evidence>
<reference evidence="4" key="1">
    <citation type="submission" date="2020-10" db="EMBL/GenBank/DDBJ databases">
        <authorList>
            <person name="Gilroy R."/>
        </authorList>
    </citation>
    <scope>NUCLEOTIDE SEQUENCE</scope>
    <source>
        <strain evidence="4">ChiGjej3B3-7149</strain>
    </source>
</reference>
<name>A0A9D1DL24_9FIRM</name>
<dbReference type="InterPro" id="IPR027304">
    <property type="entry name" value="Trigger_fact/SurA_dom_sf"/>
</dbReference>
<dbReference type="Proteomes" id="UP000824238">
    <property type="component" value="Unassembled WGS sequence"/>
</dbReference>
<dbReference type="SUPFAM" id="SSF109998">
    <property type="entry name" value="Triger factor/SurA peptide-binding domain-like"/>
    <property type="match status" value="1"/>
</dbReference>
<dbReference type="EMBL" id="DVHH01000103">
    <property type="protein sequence ID" value="HIR54766.1"/>
    <property type="molecule type" value="Genomic_DNA"/>
</dbReference>
<accession>A0A9D1DL24</accession>
<keyword evidence="2" id="KW-0732">Signal</keyword>
<dbReference type="Pfam" id="PF00639">
    <property type="entry name" value="Rotamase"/>
    <property type="match status" value="1"/>
</dbReference>
<comment type="caution">
    <text evidence="4">The sequence shown here is derived from an EMBL/GenBank/DDBJ whole genome shotgun (WGS) entry which is preliminary data.</text>
</comment>
<dbReference type="Gene3D" id="3.10.50.40">
    <property type="match status" value="1"/>
</dbReference>
<dbReference type="PROSITE" id="PS51257">
    <property type="entry name" value="PROKAR_LIPOPROTEIN"/>
    <property type="match status" value="1"/>
</dbReference>
<dbReference type="AlphaFoldDB" id="A0A9D1DL24"/>
<feature type="chain" id="PRO_5039148200" evidence="2">
    <location>
        <begin position="25"/>
        <end position="390"/>
    </location>
</feature>
<sequence length="390" mass="42275">MKKLVSLALCAALLAALLAGCGQAADSPGTASPEASAEASPEASAETVSLDWAAARAAYDLDATVLTVDGSPVSWGEFFYWFYYCYAQYSGVFGAVADFNAEYIYAEDSTVGSVIMDEAKNYAVQYHALDVNAQKEGIALTAEDEEALAALLESDIAELVGEDGTEEQLYEVLEQNYVSPELYNYMNRMAALYTRAYAELYGQDGEKLTEDEVMAFADEYGYMGAKHILILTTDEEGEALDETAKAEKRAEIDEIYAQLQGKSGDELESAFDALMQEKSEDTGLAAYPDGYCFTSGEMAAEFSDAAAALEPGQMSEVVETSFGYHIILREPIGPDSAVLQYDSTGTPYDLRAVAAALMYDDMINGWIENAEIVWESEFESLDLNALLGIA</sequence>
<dbReference type="InterPro" id="IPR046357">
    <property type="entry name" value="PPIase_dom_sf"/>
</dbReference>
<dbReference type="PROSITE" id="PS50198">
    <property type="entry name" value="PPIC_PPIASE_2"/>
    <property type="match status" value="1"/>
</dbReference>
<gene>
    <name evidence="4" type="ORF">IAD36_04075</name>
</gene>
<evidence type="ECO:0000259" key="3">
    <source>
        <dbReference type="PROSITE" id="PS50198"/>
    </source>
</evidence>
<evidence type="ECO:0000256" key="2">
    <source>
        <dbReference type="SAM" id="SignalP"/>
    </source>
</evidence>
<dbReference type="PANTHER" id="PTHR47245:SF2">
    <property type="entry name" value="PEPTIDYL-PROLYL CIS-TRANS ISOMERASE HP_0175-RELATED"/>
    <property type="match status" value="1"/>
</dbReference>
<feature type="domain" description="PpiC" evidence="3">
    <location>
        <begin position="225"/>
        <end position="331"/>
    </location>
</feature>